<dbReference type="InterPro" id="IPR014717">
    <property type="entry name" value="Transl_elong_EF1B/ribsomal_bS6"/>
</dbReference>
<reference evidence="2" key="1">
    <citation type="journal article" date="2015" name="Nature">
        <title>Complex archaea that bridge the gap between prokaryotes and eukaryotes.</title>
        <authorList>
            <person name="Spang A."/>
            <person name="Saw J.H."/>
            <person name="Jorgensen S.L."/>
            <person name="Zaremba-Niedzwiedzka K."/>
            <person name="Martijn J."/>
            <person name="Lind A.E."/>
            <person name="van Eijk R."/>
            <person name="Schleper C."/>
            <person name="Guy L."/>
            <person name="Ettema T.J."/>
        </authorList>
    </citation>
    <scope>NUCLEOTIDE SEQUENCE</scope>
</reference>
<dbReference type="AlphaFoldDB" id="A0A0F9HBS1"/>
<dbReference type="GO" id="GO:0043107">
    <property type="term" value="P:type IV pilus-dependent motility"/>
    <property type="evidence" value="ECO:0007669"/>
    <property type="project" value="InterPro"/>
</dbReference>
<feature type="coiled-coil region" evidence="1">
    <location>
        <begin position="13"/>
        <end position="40"/>
    </location>
</feature>
<dbReference type="GO" id="GO:0043683">
    <property type="term" value="P:type IV pilus assembly"/>
    <property type="evidence" value="ECO:0007669"/>
    <property type="project" value="InterPro"/>
</dbReference>
<dbReference type="Gene3D" id="3.30.70.60">
    <property type="match status" value="1"/>
</dbReference>
<gene>
    <name evidence="2" type="ORF">LCGC14_1723650</name>
</gene>
<proteinExistence type="predicted"/>
<evidence type="ECO:0000313" key="2">
    <source>
        <dbReference type="EMBL" id="KKM08560.1"/>
    </source>
</evidence>
<feature type="non-terminal residue" evidence="2">
    <location>
        <position position="1"/>
    </location>
</feature>
<dbReference type="EMBL" id="LAZR01015545">
    <property type="protein sequence ID" value="KKM08560.1"/>
    <property type="molecule type" value="Genomic_DNA"/>
</dbReference>
<sequence length="133" mass="14603">KALLKYERFATGGDDAKRELETLRREVAKLEKRIIDEEDRSLALASLQSKVQDMADGSGLKVNSVKPLEPEELEGYRTLPLFLDASGGMGPLSSFLKKLDSSGGLVSLEKINISRAPRGGLRVKMQLTGLMKQ</sequence>
<keyword evidence="1" id="KW-0175">Coiled coil</keyword>
<dbReference type="InterPro" id="IPR007445">
    <property type="entry name" value="PilO"/>
</dbReference>
<organism evidence="2">
    <name type="scientific">marine sediment metagenome</name>
    <dbReference type="NCBI Taxonomy" id="412755"/>
    <lineage>
        <taxon>unclassified sequences</taxon>
        <taxon>metagenomes</taxon>
        <taxon>ecological metagenomes</taxon>
    </lineage>
</organism>
<protein>
    <submittedName>
        <fullName evidence="2">Uncharacterized protein</fullName>
    </submittedName>
</protein>
<dbReference type="Pfam" id="PF04350">
    <property type="entry name" value="PilO"/>
    <property type="match status" value="1"/>
</dbReference>
<accession>A0A0F9HBS1</accession>
<comment type="caution">
    <text evidence="2">The sequence shown here is derived from an EMBL/GenBank/DDBJ whole genome shotgun (WGS) entry which is preliminary data.</text>
</comment>
<evidence type="ECO:0000256" key="1">
    <source>
        <dbReference type="SAM" id="Coils"/>
    </source>
</evidence>
<name>A0A0F9HBS1_9ZZZZ</name>